<evidence type="ECO:0000313" key="3">
    <source>
        <dbReference type="Proteomes" id="UP000199136"/>
    </source>
</evidence>
<reference evidence="2 3" key="1">
    <citation type="submission" date="2016-10" db="EMBL/GenBank/DDBJ databases">
        <authorList>
            <person name="de Groot N.N."/>
        </authorList>
    </citation>
    <scope>NUCLEOTIDE SEQUENCE [LARGE SCALE GENOMIC DNA]</scope>
    <source>
        <strain evidence="2 3">DSM 20581</strain>
    </source>
</reference>
<dbReference type="SUPFAM" id="SSF89360">
    <property type="entry name" value="HesB-like domain"/>
    <property type="match status" value="1"/>
</dbReference>
<keyword evidence="3" id="KW-1185">Reference proteome</keyword>
<evidence type="ECO:0000313" key="2">
    <source>
        <dbReference type="EMBL" id="SFQ45957.1"/>
    </source>
</evidence>
<gene>
    <name evidence="2" type="ORF">SAMN04488506_2154</name>
</gene>
<dbReference type="InterPro" id="IPR008326">
    <property type="entry name" value="PdhI-like"/>
</dbReference>
<comment type="similarity">
    <text evidence="1">Belongs to the HesB/IscA family.</text>
</comment>
<dbReference type="EMBL" id="FOXW01000010">
    <property type="protein sequence ID" value="SFQ45957.1"/>
    <property type="molecule type" value="Genomic_DNA"/>
</dbReference>
<name>A0A1I5YPW0_9LACT</name>
<evidence type="ECO:0000256" key="1">
    <source>
        <dbReference type="ARBA" id="ARBA00006718"/>
    </source>
</evidence>
<accession>A0A1I5YPW0</accession>
<organism evidence="2 3">
    <name type="scientific">Desemzia incerta</name>
    <dbReference type="NCBI Taxonomy" id="82801"/>
    <lineage>
        <taxon>Bacteria</taxon>
        <taxon>Bacillati</taxon>
        <taxon>Bacillota</taxon>
        <taxon>Bacilli</taxon>
        <taxon>Lactobacillales</taxon>
        <taxon>Carnobacteriaceae</taxon>
        <taxon>Desemzia</taxon>
    </lineage>
</organism>
<dbReference type="PIRSF" id="PIRSF034852">
    <property type="entry name" value="UCP034852"/>
    <property type="match status" value="1"/>
</dbReference>
<dbReference type="Proteomes" id="UP000199136">
    <property type="component" value="Unassembled WGS sequence"/>
</dbReference>
<sequence>MMKIDITKEAQEWFNTELGLTEGSGIRFSGKVYGKTEVHEGFSVGMAVAQPGDNVMASTSIDGVTYYVNESDDWFFNGYDLEVDYDAKRDEPVYHFIEQ</sequence>
<dbReference type="STRING" id="82801.SAMN04488506_2154"/>
<dbReference type="InterPro" id="IPR035903">
    <property type="entry name" value="HesB-like_dom_sf"/>
</dbReference>
<dbReference type="AlphaFoldDB" id="A0A1I5YPW0"/>
<protein>
    <submittedName>
        <fullName evidence="2">Uncharacterized protein YneR</fullName>
    </submittedName>
</protein>
<proteinExistence type="inferred from homology"/>